<keyword evidence="4" id="KW-1185">Reference proteome</keyword>
<evidence type="ECO:0000256" key="2">
    <source>
        <dbReference type="ARBA" id="ARBA00022729"/>
    </source>
</evidence>
<dbReference type="SUPFAM" id="SSF51735">
    <property type="entry name" value="NAD(P)-binding Rossmann-fold domains"/>
    <property type="match status" value="1"/>
</dbReference>
<evidence type="ECO:0000256" key="1">
    <source>
        <dbReference type="ARBA" id="ARBA00011073"/>
    </source>
</evidence>
<proteinExistence type="inferred from homology"/>
<evidence type="ECO:0000313" key="4">
    <source>
        <dbReference type="Proteomes" id="UP001177003"/>
    </source>
</evidence>
<protein>
    <submittedName>
        <fullName evidence="3">Uncharacterized protein</fullName>
    </submittedName>
</protein>
<sequence>MGPGYEGSVSVFPCQKLHLQTTRSWDFIGFPITIKRSPVGESNMIIGVIDSGIWPELESFNDEGLRPIPEMWKGECCGGTNFTCNSFTFSCHFTFSYVNISVIVLFCILFNKIHVYNIDELILCALPYHDTQENLRSYDLVFDAVYTPRNTWLLQEDVEMGVTVVSGVEMFIRQALG</sequence>
<dbReference type="AlphaFoldDB" id="A0AA35ZV82"/>
<dbReference type="GO" id="GO:0004252">
    <property type="term" value="F:serine-type endopeptidase activity"/>
    <property type="evidence" value="ECO:0007669"/>
    <property type="project" value="InterPro"/>
</dbReference>
<gene>
    <name evidence="3" type="ORF">LSALG_LOCUS38103</name>
</gene>
<accession>A0AA35ZV82</accession>
<keyword evidence="2" id="KW-0732">Signal</keyword>
<comment type="similarity">
    <text evidence="1">Belongs to the peptidase S8 family.</text>
</comment>
<dbReference type="InterPro" id="IPR045051">
    <property type="entry name" value="SBT"/>
</dbReference>
<dbReference type="Gene3D" id="3.40.50.720">
    <property type="entry name" value="NAD(P)-binding Rossmann-like Domain"/>
    <property type="match status" value="1"/>
</dbReference>
<dbReference type="InterPro" id="IPR036291">
    <property type="entry name" value="NAD(P)-bd_dom_sf"/>
</dbReference>
<reference evidence="3" key="1">
    <citation type="submission" date="2023-04" db="EMBL/GenBank/DDBJ databases">
        <authorList>
            <person name="Vijverberg K."/>
            <person name="Xiong W."/>
            <person name="Schranz E."/>
        </authorList>
    </citation>
    <scope>NUCLEOTIDE SEQUENCE</scope>
</reference>
<dbReference type="Proteomes" id="UP001177003">
    <property type="component" value="Chromosome 8"/>
</dbReference>
<dbReference type="SUPFAM" id="SSF52743">
    <property type="entry name" value="Subtilisin-like"/>
    <property type="match status" value="1"/>
</dbReference>
<dbReference type="InterPro" id="IPR036852">
    <property type="entry name" value="Peptidase_S8/S53_dom_sf"/>
</dbReference>
<dbReference type="Gene3D" id="3.40.50.200">
    <property type="entry name" value="Peptidase S8/S53 domain"/>
    <property type="match status" value="1"/>
</dbReference>
<dbReference type="PANTHER" id="PTHR10795">
    <property type="entry name" value="PROPROTEIN CONVERTASE SUBTILISIN/KEXIN"/>
    <property type="match status" value="1"/>
</dbReference>
<name>A0AA35ZV82_LACSI</name>
<evidence type="ECO:0000313" key="3">
    <source>
        <dbReference type="EMBL" id="CAI9299391.1"/>
    </source>
</evidence>
<dbReference type="GO" id="GO:0006508">
    <property type="term" value="P:proteolysis"/>
    <property type="evidence" value="ECO:0007669"/>
    <property type="project" value="InterPro"/>
</dbReference>
<organism evidence="3 4">
    <name type="scientific">Lactuca saligna</name>
    <name type="common">Willowleaf lettuce</name>
    <dbReference type="NCBI Taxonomy" id="75948"/>
    <lineage>
        <taxon>Eukaryota</taxon>
        <taxon>Viridiplantae</taxon>
        <taxon>Streptophyta</taxon>
        <taxon>Embryophyta</taxon>
        <taxon>Tracheophyta</taxon>
        <taxon>Spermatophyta</taxon>
        <taxon>Magnoliopsida</taxon>
        <taxon>eudicotyledons</taxon>
        <taxon>Gunneridae</taxon>
        <taxon>Pentapetalae</taxon>
        <taxon>asterids</taxon>
        <taxon>campanulids</taxon>
        <taxon>Asterales</taxon>
        <taxon>Asteraceae</taxon>
        <taxon>Cichorioideae</taxon>
        <taxon>Cichorieae</taxon>
        <taxon>Lactucinae</taxon>
        <taxon>Lactuca</taxon>
    </lineage>
</organism>
<dbReference type="EMBL" id="OX465084">
    <property type="protein sequence ID" value="CAI9299391.1"/>
    <property type="molecule type" value="Genomic_DNA"/>
</dbReference>